<evidence type="ECO:0000256" key="7">
    <source>
        <dbReference type="ARBA" id="ARBA00022670"/>
    </source>
</evidence>
<evidence type="ECO:0000256" key="1">
    <source>
        <dbReference type="ARBA" id="ARBA00000077"/>
    </source>
</evidence>
<dbReference type="GO" id="GO:0075523">
    <property type="term" value="P:viral translational frameshifting"/>
    <property type="evidence" value="ECO:0007669"/>
    <property type="project" value="UniProtKB-KW"/>
</dbReference>
<keyword evidence="13" id="KW-0064">Aspartyl protease</keyword>
<evidence type="ECO:0000256" key="3">
    <source>
        <dbReference type="ARBA" id="ARBA00004123"/>
    </source>
</evidence>
<dbReference type="GO" id="GO:0003887">
    <property type="term" value="F:DNA-directed DNA polymerase activity"/>
    <property type="evidence" value="ECO:0007669"/>
    <property type="project" value="UniProtKB-KW"/>
</dbReference>
<evidence type="ECO:0000256" key="36">
    <source>
        <dbReference type="SAM" id="MobiDB-lite"/>
    </source>
</evidence>
<keyword evidence="29" id="KW-0511">Multifunctional enzyme</keyword>
<evidence type="ECO:0000256" key="21">
    <source>
        <dbReference type="ARBA" id="ARBA00022884"/>
    </source>
</evidence>
<evidence type="ECO:0000256" key="31">
    <source>
        <dbReference type="ARBA" id="ARBA00025615"/>
    </source>
</evidence>
<keyword evidence="23" id="KW-0695">RNA-directed DNA polymerase</keyword>
<evidence type="ECO:0000256" key="4">
    <source>
        <dbReference type="ARBA" id="ARBA00004496"/>
    </source>
</evidence>
<protein>
    <recommendedName>
        <fullName evidence="35">Gag3-Pol3</fullName>
    </recommendedName>
</protein>
<comment type="function">
    <text evidence="33">Capsid protein (CA) is the structural component of the virus-like particle (VLP), forming the shell that encapsulates the genomic RNA-nucleocapsid complex.</text>
</comment>
<evidence type="ECO:0000256" key="19">
    <source>
        <dbReference type="ARBA" id="ARBA00022840"/>
    </source>
</evidence>
<keyword evidence="14" id="KW-0688">Ribosomal frameshifting</keyword>
<dbReference type="EMBL" id="SIDB01000012">
    <property type="protein sequence ID" value="KAI3424684.1"/>
    <property type="molecule type" value="Genomic_DNA"/>
</dbReference>
<dbReference type="FunFam" id="3.10.20.370:FF:000001">
    <property type="entry name" value="Retrovirus-related Pol polyprotein from transposon 17.6-like protein"/>
    <property type="match status" value="1"/>
</dbReference>
<evidence type="ECO:0000256" key="8">
    <source>
        <dbReference type="ARBA" id="ARBA00022679"/>
    </source>
</evidence>
<dbReference type="GO" id="GO:0003964">
    <property type="term" value="F:RNA-directed DNA polymerase activity"/>
    <property type="evidence" value="ECO:0007669"/>
    <property type="project" value="UniProtKB-KW"/>
</dbReference>
<keyword evidence="24" id="KW-0239">DNA-directed DNA polymerase</keyword>
<keyword evidence="6" id="KW-1188">Viral release from host cell</keyword>
<evidence type="ECO:0000256" key="17">
    <source>
        <dbReference type="ARBA" id="ARBA00022801"/>
    </source>
</evidence>
<reference evidence="40" key="2">
    <citation type="submission" date="2020-11" db="EMBL/GenBank/DDBJ databases">
        <authorList>
            <person name="Cecchin M."/>
            <person name="Marcolungo L."/>
            <person name="Rossato M."/>
            <person name="Girolomoni L."/>
            <person name="Cosentino E."/>
            <person name="Cuine S."/>
            <person name="Li-Beisson Y."/>
            <person name="Delledonne M."/>
            <person name="Ballottari M."/>
        </authorList>
    </citation>
    <scope>NUCLEOTIDE SEQUENCE</scope>
    <source>
        <strain evidence="40">211/11P</strain>
        <tissue evidence="40">Whole cell</tissue>
    </source>
</reference>
<dbReference type="InterPro" id="IPR023780">
    <property type="entry name" value="Chromo_domain"/>
</dbReference>
<keyword evidence="18" id="KW-0862">Zinc</keyword>
<evidence type="ECO:0000313" key="40">
    <source>
        <dbReference type="EMBL" id="KAI3424684.1"/>
    </source>
</evidence>
<evidence type="ECO:0000256" key="27">
    <source>
        <dbReference type="ARBA" id="ARBA00023172"/>
    </source>
</evidence>
<keyword evidence="19" id="KW-0067">ATP-binding</keyword>
<name>A0A9D4TFY2_CHLVU</name>
<dbReference type="GO" id="GO:0004523">
    <property type="term" value="F:RNA-DNA hybrid ribonuclease activity"/>
    <property type="evidence" value="ECO:0007669"/>
    <property type="project" value="UniProtKB-EC"/>
</dbReference>
<evidence type="ECO:0000256" key="22">
    <source>
        <dbReference type="ARBA" id="ARBA00022908"/>
    </source>
</evidence>
<dbReference type="Gene3D" id="3.30.420.10">
    <property type="entry name" value="Ribonuclease H-like superfamily/Ribonuclease H"/>
    <property type="match status" value="1"/>
</dbReference>
<dbReference type="Pfam" id="PF00385">
    <property type="entry name" value="Chromo"/>
    <property type="match status" value="1"/>
</dbReference>
<dbReference type="SMART" id="SM00298">
    <property type="entry name" value="CHROMO"/>
    <property type="match status" value="1"/>
</dbReference>
<dbReference type="InterPro" id="IPR001584">
    <property type="entry name" value="Integrase_cat-core"/>
</dbReference>
<dbReference type="PANTHER" id="PTHR37984">
    <property type="entry name" value="PROTEIN CBG26694"/>
    <property type="match status" value="1"/>
</dbReference>
<dbReference type="FunFam" id="1.10.340.70:FF:000001">
    <property type="entry name" value="Retrovirus-related Pol polyprotein from transposon gypsy-like Protein"/>
    <property type="match status" value="1"/>
</dbReference>
<evidence type="ECO:0000256" key="5">
    <source>
        <dbReference type="ARBA" id="ARBA00022490"/>
    </source>
</evidence>
<keyword evidence="28" id="KW-0539">Nucleus</keyword>
<feature type="domain" description="Integrase catalytic" evidence="39">
    <location>
        <begin position="497"/>
        <end position="662"/>
    </location>
</feature>
<dbReference type="InterPro" id="IPR056924">
    <property type="entry name" value="SH3_Tf2-1"/>
</dbReference>
<evidence type="ECO:0000256" key="28">
    <source>
        <dbReference type="ARBA" id="ARBA00023242"/>
    </source>
</evidence>
<keyword evidence="8" id="KW-0808">Transferase</keyword>
<dbReference type="SUPFAM" id="SSF56672">
    <property type="entry name" value="DNA/RNA polymerases"/>
    <property type="match status" value="1"/>
</dbReference>
<dbReference type="GO" id="GO:0003677">
    <property type="term" value="F:DNA binding"/>
    <property type="evidence" value="ECO:0007669"/>
    <property type="project" value="UniProtKB-KW"/>
</dbReference>
<evidence type="ECO:0000256" key="15">
    <source>
        <dbReference type="ARBA" id="ARBA00022759"/>
    </source>
</evidence>
<dbReference type="GO" id="GO:0005634">
    <property type="term" value="C:nucleus"/>
    <property type="evidence" value="ECO:0007669"/>
    <property type="project" value="UniProtKB-SubCell"/>
</dbReference>
<evidence type="ECO:0000259" key="37">
    <source>
        <dbReference type="PROSITE" id="PS50013"/>
    </source>
</evidence>
<keyword evidence="7" id="KW-0645">Protease</keyword>
<evidence type="ECO:0000256" key="34">
    <source>
        <dbReference type="ARBA" id="ARBA00063849"/>
    </source>
</evidence>
<dbReference type="CDD" id="cd09274">
    <property type="entry name" value="RNase_HI_RT_Ty3"/>
    <property type="match status" value="1"/>
</dbReference>
<comment type="caution">
    <text evidence="40">The sequence shown here is derived from an EMBL/GenBank/DDBJ whole genome shotgun (WGS) entry which is preliminary data.</text>
</comment>
<dbReference type="InterPro" id="IPR041577">
    <property type="entry name" value="RT_RNaseH_2"/>
</dbReference>
<dbReference type="Proteomes" id="UP001055712">
    <property type="component" value="Unassembled WGS sequence"/>
</dbReference>
<evidence type="ECO:0000256" key="6">
    <source>
        <dbReference type="ARBA" id="ARBA00022612"/>
    </source>
</evidence>
<dbReference type="PROSITE" id="PS50013">
    <property type="entry name" value="CHROMO_2"/>
    <property type="match status" value="1"/>
</dbReference>
<evidence type="ECO:0000256" key="26">
    <source>
        <dbReference type="ARBA" id="ARBA00023125"/>
    </source>
</evidence>
<reference evidence="40" key="1">
    <citation type="journal article" date="2019" name="Plant J.">
        <title>Chlorella vulgaris genome assembly and annotation reveals the molecular basis for metabolic acclimation to high light conditions.</title>
        <authorList>
            <person name="Cecchin M."/>
            <person name="Marcolungo L."/>
            <person name="Rossato M."/>
            <person name="Girolomoni L."/>
            <person name="Cosentino E."/>
            <person name="Cuine S."/>
            <person name="Li-Beisson Y."/>
            <person name="Delledonne M."/>
            <person name="Ballottari M."/>
        </authorList>
    </citation>
    <scope>NUCLEOTIDE SEQUENCE</scope>
    <source>
        <strain evidence="40">211/11P</strain>
    </source>
</reference>
<dbReference type="Pfam" id="PF00078">
    <property type="entry name" value="RVT_1"/>
    <property type="match status" value="1"/>
</dbReference>
<evidence type="ECO:0000256" key="23">
    <source>
        <dbReference type="ARBA" id="ARBA00022918"/>
    </source>
</evidence>
<comment type="function">
    <text evidence="30">Reverse transcriptase/ribonuclease H (RT) is a multifunctional enzyme that catalyzes the conversion of the retro-elements RNA genome into dsDNA within the VLP. The enzyme displays a DNA polymerase activity that can copy either DNA or RNA templates, and a ribonuclease H (RNase H) activity that cleaves the RNA strand of RNA-DNA heteroduplexes during plus-strand synthesis and hydrolyzes RNA primers. The conversion leads to a linear dsDNA copy of the retrotransposon that includes long terminal repeats (LTRs) at both ends.</text>
</comment>
<keyword evidence="17" id="KW-0378">Hydrolase</keyword>
<evidence type="ECO:0000256" key="24">
    <source>
        <dbReference type="ARBA" id="ARBA00022932"/>
    </source>
</evidence>
<evidence type="ECO:0000256" key="32">
    <source>
        <dbReference type="ARBA" id="ARBA00055265"/>
    </source>
</evidence>
<dbReference type="InterPro" id="IPR000477">
    <property type="entry name" value="RT_dom"/>
</dbReference>
<dbReference type="InterPro" id="IPR036397">
    <property type="entry name" value="RNaseH_sf"/>
</dbReference>
<evidence type="ECO:0000256" key="18">
    <source>
        <dbReference type="ARBA" id="ARBA00022833"/>
    </source>
</evidence>
<keyword evidence="16" id="KW-0863">Zinc-finger</keyword>
<feature type="domain" description="Reverse transcriptase" evidence="38">
    <location>
        <begin position="1"/>
        <end position="151"/>
    </location>
</feature>
<dbReference type="GO" id="GO:0004190">
    <property type="term" value="F:aspartic-type endopeptidase activity"/>
    <property type="evidence" value="ECO:0007669"/>
    <property type="project" value="UniProtKB-KW"/>
</dbReference>
<evidence type="ECO:0000256" key="20">
    <source>
        <dbReference type="ARBA" id="ARBA00022842"/>
    </source>
</evidence>
<dbReference type="GO" id="GO:0005524">
    <property type="term" value="F:ATP binding"/>
    <property type="evidence" value="ECO:0007669"/>
    <property type="project" value="UniProtKB-KW"/>
</dbReference>
<dbReference type="InterPro" id="IPR043502">
    <property type="entry name" value="DNA/RNA_pol_sf"/>
</dbReference>
<dbReference type="OrthoDB" id="514328at2759"/>
<keyword evidence="27" id="KW-0233">DNA recombination</keyword>
<dbReference type="InterPro" id="IPR016197">
    <property type="entry name" value="Chromo-like_dom_sf"/>
</dbReference>
<keyword evidence="22" id="KW-0229">DNA integration</keyword>
<dbReference type="Pfam" id="PF17921">
    <property type="entry name" value="Integrase_H2C2"/>
    <property type="match status" value="1"/>
</dbReference>
<keyword evidence="21" id="KW-0694">RNA-binding</keyword>
<dbReference type="FunFam" id="3.30.420.10:FF:000032">
    <property type="entry name" value="Retrovirus-related Pol polyprotein from transposon 297-like Protein"/>
    <property type="match status" value="1"/>
</dbReference>
<comment type="function">
    <text evidence="2">The aspartyl protease (PR) mediates the proteolytic cleavages of the Gag and Gag-Pol polyproteins after assembly of the VLP.</text>
</comment>
<dbReference type="InterPro" id="IPR050951">
    <property type="entry name" value="Retrovirus_Pol_polyprotein"/>
</dbReference>
<evidence type="ECO:0000256" key="14">
    <source>
        <dbReference type="ARBA" id="ARBA00022758"/>
    </source>
</evidence>
<proteinExistence type="predicted"/>
<evidence type="ECO:0000256" key="2">
    <source>
        <dbReference type="ARBA" id="ARBA00002180"/>
    </source>
</evidence>
<comment type="subcellular location">
    <subcellularLocation>
        <location evidence="4">Cytoplasm</location>
    </subcellularLocation>
    <subcellularLocation>
        <location evidence="3">Nucleus</location>
    </subcellularLocation>
</comment>
<dbReference type="Pfam" id="PF17919">
    <property type="entry name" value="RT_RNaseH_2"/>
    <property type="match status" value="1"/>
</dbReference>
<evidence type="ECO:0000259" key="39">
    <source>
        <dbReference type="PROSITE" id="PS50994"/>
    </source>
</evidence>
<dbReference type="InterPro" id="IPR012337">
    <property type="entry name" value="RNaseH-like_sf"/>
</dbReference>
<evidence type="ECO:0000256" key="30">
    <source>
        <dbReference type="ARBA" id="ARBA00025590"/>
    </source>
</evidence>
<keyword evidence="41" id="KW-1185">Reference proteome</keyword>
<dbReference type="Gene3D" id="2.40.50.40">
    <property type="match status" value="1"/>
</dbReference>
<dbReference type="PANTHER" id="PTHR37984:SF5">
    <property type="entry name" value="PROTEIN NYNRIN-LIKE"/>
    <property type="match status" value="1"/>
</dbReference>
<evidence type="ECO:0000256" key="29">
    <source>
        <dbReference type="ARBA" id="ARBA00023268"/>
    </source>
</evidence>
<keyword evidence="26" id="KW-0238">DNA-binding</keyword>
<dbReference type="GO" id="GO:0015074">
    <property type="term" value="P:DNA integration"/>
    <property type="evidence" value="ECO:0007669"/>
    <property type="project" value="UniProtKB-KW"/>
</dbReference>
<dbReference type="AlphaFoldDB" id="A0A9D4TFY2"/>
<keyword evidence="5" id="KW-0963">Cytoplasm</keyword>
<comment type="function">
    <text evidence="31">Integrase (IN) targets the VLP to the nucleus, where a subparticle preintegration complex (PIC) containing at least integrase and the newly synthesized dsDNA copy of the retrotransposon must transit the nuclear membrane. Once in the nucleus, integrase performs the integration of the dsDNA into the host genome.</text>
</comment>
<dbReference type="FunFam" id="3.10.10.10:FF:000007">
    <property type="entry name" value="Retrovirus-related Pol polyprotein from transposon 17.6-like Protein"/>
    <property type="match status" value="1"/>
</dbReference>
<evidence type="ECO:0000256" key="25">
    <source>
        <dbReference type="ARBA" id="ARBA00023113"/>
    </source>
</evidence>
<feature type="domain" description="Chromo" evidence="37">
    <location>
        <begin position="810"/>
        <end position="872"/>
    </location>
</feature>
<comment type="catalytic activity">
    <reaction evidence="1">
        <text>Endonucleolytic cleavage to 5'-phosphomonoester.</text>
        <dbReference type="EC" id="3.1.26.4"/>
    </reaction>
</comment>
<keyword evidence="20" id="KW-0460">Magnesium</keyword>
<feature type="region of interest" description="Disordered" evidence="36">
    <location>
        <begin position="862"/>
        <end position="920"/>
    </location>
</feature>
<dbReference type="CDD" id="cd01647">
    <property type="entry name" value="RT_LTR"/>
    <property type="match status" value="1"/>
</dbReference>
<comment type="subunit">
    <text evidence="34">The protease is a homodimer, whose active site consists of two apposed aspartic acid residues.</text>
</comment>
<dbReference type="GO" id="GO:0008270">
    <property type="term" value="F:zinc ion binding"/>
    <property type="evidence" value="ECO:0007669"/>
    <property type="project" value="UniProtKB-KW"/>
</dbReference>
<gene>
    <name evidence="40" type="ORF">D9Q98_008074</name>
</gene>
<evidence type="ECO:0000256" key="12">
    <source>
        <dbReference type="ARBA" id="ARBA00022741"/>
    </source>
</evidence>
<evidence type="ECO:0000256" key="16">
    <source>
        <dbReference type="ARBA" id="ARBA00022771"/>
    </source>
</evidence>
<evidence type="ECO:0000256" key="35">
    <source>
        <dbReference type="ARBA" id="ARBA00082890"/>
    </source>
</evidence>
<dbReference type="InterPro" id="IPR041588">
    <property type="entry name" value="Integrase_H2C2"/>
</dbReference>
<dbReference type="PROSITE" id="PS50878">
    <property type="entry name" value="RT_POL"/>
    <property type="match status" value="1"/>
</dbReference>
<dbReference type="SUPFAM" id="SSF54160">
    <property type="entry name" value="Chromo domain-like"/>
    <property type="match status" value="1"/>
</dbReference>
<evidence type="ECO:0000256" key="11">
    <source>
        <dbReference type="ARBA" id="ARBA00022723"/>
    </source>
</evidence>
<comment type="function">
    <text evidence="32">Nucleocapsid protein p11 (NC) forms the nucleocore that coats the retro-elements dimeric RNA. Binds these RNAs through its zinc fingers. Promotes primer tRNA(i)-Met annealing to the multipartite primer-binding site (PBS), dimerization of Ty3 RNA and initiation of reverse transcription.</text>
</comment>
<dbReference type="GO" id="GO:0006310">
    <property type="term" value="P:DNA recombination"/>
    <property type="evidence" value="ECO:0007669"/>
    <property type="project" value="UniProtKB-KW"/>
</dbReference>
<keyword evidence="15" id="KW-0255">Endonuclease</keyword>
<dbReference type="InterPro" id="IPR043128">
    <property type="entry name" value="Rev_trsase/Diguanyl_cyclase"/>
</dbReference>
<organism evidence="40 41">
    <name type="scientific">Chlorella vulgaris</name>
    <name type="common">Green alga</name>
    <dbReference type="NCBI Taxonomy" id="3077"/>
    <lineage>
        <taxon>Eukaryota</taxon>
        <taxon>Viridiplantae</taxon>
        <taxon>Chlorophyta</taxon>
        <taxon>core chlorophytes</taxon>
        <taxon>Trebouxiophyceae</taxon>
        <taxon>Chlorellales</taxon>
        <taxon>Chlorellaceae</taxon>
        <taxon>Chlorella clade</taxon>
        <taxon>Chlorella</taxon>
    </lineage>
</organism>
<keyword evidence="9" id="KW-0548">Nucleotidyltransferase</keyword>
<keyword evidence="25" id="KW-0917">Virion maturation</keyword>
<dbReference type="PROSITE" id="PS50994">
    <property type="entry name" value="INTEGRASE"/>
    <property type="match status" value="1"/>
</dbReference>
<dbReference type="Gene3D" id="1.10.340.70">
    <property type="match status" value="1"/>
</dbReference>
<dbReference type="CDD" id="cd00024">
    <property type="entry name" value="CD_CSD"/>
    <property type="match status" value="1"/>
</dbReference>
<dbReference type="FunFam" id="3.30.70.270:FF:000026">
    <property type="entry name" value="Transposon Ty3-G Gag-Pol polyprotein"/>
    <property type="match status" value="1"/>
</dbReference>
<evidence type="ECO:0000313" key="41">
    <source>
        <dbReference type="Proteomes" id="UP001055712"/>
    </source>
</evidence>
<dbReference type="Gene3D" id="3.10.10.10">
    <property type="entry name" value="HIV Type 1 Reverse Transcriptase, subunit A, domain 1"/>
    <property type="match status" value="1"/>
</dbReference>
<evidence type="ECO:0000256" key="33">
    <source>
        <dbReference type="ARBA" id="ARBA00055383"/>
    </source>
</evidence>
<dbReference type="Pfam" id="PF24626">
    <property type="entry name" value="SH3_Tf2-1"/>
    <property type="match status" value="1"/>
</dbReference>
<sequence length="920" mass="104368">MCIDFRAVNALTIKNRTALPRIDELMDQIKGQIFTSLDLRAGYNQIRMAEDSIPMTAFKTRWGLFEYTVLPFGLCNAPATFQTLINDVFREYLDQWMVCFLDDILIYSDSIAEHAQHVETILKKLQDNQLYIKDSKCEWFQPEVKFLGHIINADGKSVDNSKVQAITGWPAPANATEVSAFLGLAGFYRHFVDHFSHIAAPLTTLLSKTVPFQWGPEQAAAFQQLKDSITNTPVLAYPNPDKPFTLTTDASGRAIGAVLSQDHGNGLQPIAFYSRKLVPAERNWPTHDREMLALIAALKHWRHYLQGAVRNKAFTDHQALRYFATQPHLNARQTRWMGLLQEFDVYIDYLPGKTNVVADALSRRPDLLSTITISTTADFLADLKSSYGNDDESRSILQRIQQQLETDCQLQDGLITRRNGDNTQLYIPATADSLRRQLLTEHHDSVLAGHLGIDKTIDCLERNYWWSTLRADVRRYIQTCPCCQISKSRNRKPLGLLQPLPIPERKWEQTTMDFITQLPKTPRGFDAIMVVVDKLTKMVHLAATQTTATAPSTAELYFDTVSKLHGLQSSIVSDRDSKFTSSFWESLFSLFGTKLKRSTAYHPQTDGQTERTDRTLEEMLRAYVSDRHNDWDTRLAAAEFAINNAINASTKQTPFYLNYGYHPLTPATLGVHRLRGSTNQVAAEFYQRMQEDLHTAKQHLAAAQERQAHYANLKRQDAVFEIGDQVLLSTANLRLQTDGPASKFNVKWTGPFTITERIGKVAYRLSLPNTMRIHPVFHISLLKPYFADEAAAEQRDSQLRPPPIINDDIYTVDQLLRKRTITINGRQTTQYLVLWKGYPLSEATWEPGSNLLGADVLKMKQQLDKATPSADTAAERTPNSMDTTQPPPAPEQHTTPIEPPAPTRHSSRQRQQSTRYKDFA</sequence>
<dbReference type="GO" id="GO:0005737">
    <property type="term" value="C:cytoplasm"/>
    <property type="evidence" value="ECO:0007669"/>
    <property type="project" value="UniProtKB-SubCell"/>
</dbReference>
<evidence type="ECO:0000256" key="10">
    <source>
        <dbReference type="ARBA" id="ARBA00022722"/>
    </source>
</evidence>
<keyword evidence="11" id="KW-0479">Metal-binding</keyword>
<dbReference type="GO" id="GO:0003723">
    <property type="term" value="F:RNA binding"/>
    <property type="evidence" value="ECO:0007669"/>
    <property type="project" value="UniProtKB-KW"/>
</dbReference>
<dbReference type="SUPFAM" id="SSF53098">
    <property type="entry name" value="Ribonuclease H-like"/>
    <property type="match status" value="1"/>
</dbReference>
<dbReference type="InterPro" id="IPR000953">
    <property type="entry name" value="Chromo/chromo_shadow_dom"/>
</dbReference>
<dbReference type="Gene3D" id="3.30.70.270">
    <property type="match status" value="2"/>
</dbReference>
<evidence type="ECO:0000256" key="13">
    <source>
        <dbReference type="ARBA" id="ARBA00022750"/>
    </source>
</evidence>
<evidence type="ECO:0000256" key="9">
    <source>
        <dbReference type="ARBA" id="ARBA00022695"/>
    </source>
</evidence>
<keyword evidence="12" id="KW-0547">Nucleotide-binding</keyword>
<evidence type="ECO:0000259" key="38">
    <source>
        <dbReference type="PROSITE" id="PS50878"/>
    </source>
</evidence>
<accession>A0A9D4TFY2</accession>
<dbReference type="GO" id="GO:0006508">
    <property type="term" value="P:proteolysis"/>
    <property type="evidence" value="ECO:0007669"/>
    <property type="project" value="UniProtKB-KW"/>
</dbReference>
<keyword evidence="10" id="KW-0540">Nuclease</keyword>